<evidence type="ECO:0008006" key="3">
    <source>
        <dbReference type="Google" id="ProtNLM"/>
    </source>
</evidence>
<name>A0A317XED1_9EURO</name>
<evidence type="ECO:0000313" key="2">
    <source>
        <dbReference type="Proteomes" id="UP000246702"/>
    </source>
</evidence>
<dbReference type="InterPro" id="IPR036047">
    <property type="entry name" value="F-box-like_dom_sf"/>
</dbReference>
<dbReference type="SUPFAM" id="SSF51101">
    <property type="entry name" value="Mannose-binding lectins"/>
    <property type="match status" value="1"/>
</dbReference>
<reference evidence="1 2" key="1">
    <citation type="submission" date="2016-12" db="EMBL/GenBank/DDBJ databases">
        <title>The genomes of Aspergillus section Nigri reveals drivers in fungal speciation.</title>
        <authorList>
            <consortium name="DOE Joint Genome Institute"/>
            <person name="Vesth T.C."/>
            <person name="Nybo J."/>
            <person name="Theobald S."/>
            <person name="Brandl J."/>
            <person name="Frisvad J.C."/>
            <person name="Nielsen K.F."/>
            <person name="Lyhne E.K."/>
            <person name="Kogle M.E."/>
            <person name="Kuo A."/>
            <person name="Riley R."/>
            <person name="Clum A."/>
            <person name="Nolan M."/>
            <person name="Lipzen A."/>
            <person name="Salamov A."/>
            <person name="Henrissat B."/>
            <person name="Wiebenga A."/>
            <person name="De Vries R.P."/>
            <person name="Grigoriev I.V."/>
            <person name="Mortensen U.H."/>
            <person name="Andersen M.R."/>
            <person name="Baker S.E."/>
        </authorList>
    </citation>
    <scope>NUCLEOTIDE SEQUENCE [LARGE SCALE GENOMIC DNA]</scope>
    <source>
        <strain evidence="1 2">CBS 115572</strain>
    </source>
</reference>
<gene>
    <name evidence="1" type="ORF">BO94DRAFT_571484</name>
</gene>
<dbReference type="InterPro" id="IPR036404">
    <property type="entry name" value="Jacalin-like_lectin_dom_sf"/>
</dbReference>
<dbReference type="Gene3D" id="2.100.10.30">
    <property type="entry name" value="Jacalin-like lectin domain"/>
    <property type="match status" value="1"/>
</dbReference>
<evidence type="ECO:0000313" key="1">
    <source>
        <dbReference type="EMBL" id="PWY95997.1"/>
    </source>
</evidence>
<comment type="caution">
    <text evidence="1">The sequence shown here is derived from an EMBL/GenBank/DDBJ whole genome shotgun (WGS) entry which is preliminary data.</text>
</comment>
<keyword evidence="2" id="KW-1185">Reference proteome</keyword>
<dbReference type="GeneID" id="37117013"/>
<sequence length="550" mass="62559">MESLNKCAICLGDITRANWTQNLLTVSLRESSVEMGSIIYNMKFFGQMSRSLLRPDEETRIRLIHSPFYTPAETFIMHASCYNLLCLFAGCEISPHQTYRFCQAIQPDQERYFNETKGFSYSCPDLYPFVTPRKSLSSSKVTWSFLQPDTTHYPSAPLFKLSTEIMMAILQYLPPSDLIRFFTASKRTLSYANLFCQINPLHFYRCTTDATSCSEEKRILMIALSTWARYPELDQRWQIISRIGLPAGPSHDPRAPLLPVQHQYGLREDLIDIPINAERIQVCSILIEGRRYVSGIGVDTGDSSLFFGTKTETLRSIDLNYMELENIGFAQDSLGIRSMRYGTSPWLFGDPEFLDCWGGALKLRYLGWDHEDAPSFEETLLIIDNHPLLSSQEFISKDLYVQQKRDQETAFVSRFGTFPTEAIRFGRELQQITIYGRGFDGISGVSVCTDSESYSVGSCDGVPLSMMLDAPHECIAEVEVITSDHIYSLGLTFRTSQNRILSVAPRQRKWVHHNIKTLRPPPEHYITGLYFRFASSAIVSVGLIFASVKA</sequence>
<dbReference type="RefSeq" id="XP_025472758.1">
    <property type="nucleotide sequence ID" value="XM_025614870.1"/>
</dbReference>
<accession>A0A317XED1</accession>
<organism evidence="1 2">
    <name type="scientific">Aspergillus sclerotioniger CBS 115572</name>
    <dbReference type="NCBI Taxonomy" id="1450535"/>
    <lineage>
        <taxon>Eukaryota</taxon>
        <taxon>Fungi</taxon>
        <taxon>Dikarya</taxon>
        <taxon>Ascomycota</taxon>
        <taxon>Pezizomycotina</taxon>
        <taxon>Eurotiomycetes</taxon>
        <taxon>Eurotiomycetidae</taxon>
        <taxon>Eurotiales</taxon>
        <taxon>Aspergillaceae</taxon>
        <taxon>Aspergillus</taxon>
        <taxon>Aspergillus subgen. Circumdati</taxon>
    </lineage>
</organism>
<proteinExistence type="predicted"/>
<dbReference type="Proteomes" id="UP000246702">
    <property type="component" value="Unassembled WGS sequence"/>
</dbReference>
<dbReference type="OrthoDB" id="4507445at2759"/>
<protein>
    <recommendedName>
        <fullName evidence="3">F-box domain-containing protein</fullName>
    </recommendedName>
</protein>
<dbReference type="AlphaFoldDB" id="A0A317XED1"/>
<dbReference type="EMBL" id="MSFK01000002">
    <property type="protein sequence ID" value="PWY95997.1"/>
    <property type="molecule type" value="Genomic_DNA"/>
</dbReference>
<dbReference type="SUPFAM" id="SSF81383">
    <property type="entry name" value="F-box domain"/>
    <property type="match status" value="1"/>
</dbReference>
<dbReference type="CDD" id="cd09917">
    <property type="entry name" value="F-box_SF"/>
    <property type="match status" value="1"/>
</dbReference>